<organism evidence="6 7">
    <name type="scientific">Anaerocolumna aminovalerica</name>
    <dbReference type="NCBI Taxonomy" id="1527"/>
    <lineage>
        <taxon>Bacteria</taxon>
        <taxon>Bacillati</taxon>
        <taxon>Bacillota</taxon>
        <taxon>Clostridia</taxon>
        <taxon>Lachnospirales</taxon>
        <taxon>Lachnospiraceae</taxon>
        <taxon>Anaerocolumna</taxon>
    </lineage>
</organism>
<name>A0A1I5DYJ5_9FIRM</name>
<keyword evidence="2" id="KW-0813">Transport</keyword>
<protein>
    <submittedName>
        <fullName evidence="6">Carbohydrate ABC transporter substrate-binding protein, CUT1 family</fullName>
    </submittedName>
</protein>
<evidence type="ECO:0000313" key="6">
    <source>
        <dbReference type="EMBL" id="SFO04345.1"/>
    </source>
</evidence>
<dbReference type="GO" id="GO:0015768">
    <property type="term" value="P:maltose transport"/>
    <property type="evidence" value="ECO:0007669"/>
    <property type="project" value="TreeGrafter"/>
</dbReference>
<keyword evidence="7" id="KW-1185">Reference proteome</keyword>
<dbReference type="PROSITE" id="PS51257">
    <property type="entry name" value="PROKAR_LIPOPROTEIN"/>
    <property type="match status" value="1"/>
</dbReference>
<dbReference type="SUPFAM" id="SSF53850">
    <property type="entry name" value="Periplasmic binding protein-like II"/>
    <property type="match status" value="1"/>
</dbReference>
<dbReference type="Gene3D" id="3.40.190.10">
    <property type="entry name" value="Periplasmic binding protein-like II"/>
    <property type="match status" value="1"/>
</dbReference>
<evidence type="ECO:0000313" key="7">
    <source>
        <dbReference type="Proteomes" id="UP000198806"/>
    </source>
</evidence>
<comment type="similarity">
    <text evidence="1">Belongs to the bacterial solute-binding protein 1 family.</text>
</comment>
<sequence>MKRRLISVLLIMVMAMSLLSGCGPSSGKEETKTTDQSVSGTKEENKTEEEKKEESKPVTLTIGLPGGYDVTSKEIIDGFRAAYPHITLVIDEAPWGDFTKKITTQIAGGNAPDIWFQENAAVLGYGDMGAAEDLMPYIKRDLKLEEYASNLFSAQEGEKVWGVPHGGNPIALAYNKDIFDAANVPYPTDDWTYEDMIEAAKLLTKDTNGDGTTDVYGLLTAGGITDGWFPWINSAGGQALDETKRNAVFNDEKSLKGITEWVNTIHTYKISPSRSTNNELGGTAQMFGNGMGAMMFLQYSLGSAVLNTNFPDLNYDTAKIPLTFDGSERVVPNVSNTWLIFSKAKEDNKEAAWTFLKYYLSADVQKLVAESGSTIPVNKEALAYVDTLQSKPLNKKAYTEGVDVAGVTLDENKCWNEWRTAAQPIFNDIMDGKTDPQTGLNQIKTDVQKILDENFNE</sequence>
<dbReference type="OrthoDB" id="362670at2"/>
<dbReference type="PANTHER" id="PTHR30061">
    <property type="entry name" value="MALTOSE-BINDING PERIPLASMIC PROTEIN"/>
    <property type="match status" value="1"/>
</dbReference>
<feature type="region of interest" description="Disordered" evidence="4">
    <location>
        <begin position="22"/>
        <end position="57"/>
    </location>
</feature>
<dbReference type="EMBL" id="FOWD01000007">
    <property type="protein sequence ID" value="SFO04345.1"/>
    <property type="molecule type" value="Genomic_DNA"/>
</dbReference>
<dbReference type="GO" id="GO:0055052">
    <property type="term" value="C:ATP-binding cassette (ABC) transporter complex, substrate-binding subunit-containing"/>
    <property type="evidence" value="ECO:0007669"/>
    <property type="project" value="TreeGrafter"/>
</dbReference>
<dbReference type="Proteomes" id="UP000198806">
    <property type="component" value="Unassembled WGS sequence"/>
</dbReference>
<accession>A0A1I5DYJ5</accession>
<dbReference type="STRING" id="1527.SAMN04489757_10773"/>
<dbReference type="InterPro" id="IPR006059">
    <property type="entry name" value="SBP"/>
</dbReference>
<dbReference type="AlphaFoldDB" id="A0A1I5DYJ5"/>
<feature type="chain" id="PRO_5038872249" evidence="5">
    <location>
        <begin position="21"/>
        <end position="457"/>
    </location>
</feature>
<reference evidence="6 7" key="1">
    <citation type="submission" date="2016-10" db="EMBL/GenBank/DDBJ databases">
        <authorList>
            <person name="de Groot N.N."/>
        </authorList>
    </citation>
    <scope>NUCLEOTIDE SEQUENCE [LARGE SCALE GENOMIC DNA]</scope>
    <source>
        <strain evidence="6 7">DSM 1283</strain>
    </source>
</reference>
<feature type="signal peptide" evidence="5">
    <location>
        <begin position="1"/>
        <end position="20"/>
    </location>
</feature>
<evidence type="ECO:0000256" key="1">
    <source>
        <dbReference type="ARBA" id="ARBA00008520"/>
    </source>
</evidence>
<dbReference type="Pfam" id="PF13416">
    <property type="entry name" value="SBP_bac_8"/>
    <property type="match status" value="1"/>
</dbReference>
<feature type="compositionally biased region" description="Basic and acidic residues" evidence="4">
    <location>
        <begin position="41"/>
        <end position="56"/>
    </location>
</feature>
<evidence type="ECO:0000256" key="2">
    <source>
        <dbReference type="ARBA" id="ARBA00022448"/>
    </source>
</evidence>
<dbReference type="GO" id="GO:0042956">
    <property type="term" value="P:maltodextrin transmembrane transport"/>
    <property type="evidence" value="ECO:0007669"/>
    <property type="project" value="TreeGrafter"/>
</dbReference>
<evidence type="ECO:0000256" key="5">
    <source>
        <dbReference type="SAM" id="SignalP"/>
    </source>
</evidence>
<evidence type="ECO:0000256" key="4">
    <source>
        <dbReference type="SAM" id="MobiDB-lite"/>
    </source>
</evidence>
<evidence type="ECO:0000256" key="3">
    <source>
        <dbReference type="ARBA" id="ARBA00022729"/>
    </source>
</evidence>
<proteinExistence type="inferred from homology"/>
<dbReference type="RefSeq" id="WP_091685230.1">
    <property type="nucleotide sequence ID" value="NZ_BAABFM010000010.1"/>
</dbReference>
<gene>
    <name evidence="6" type="ORF">SAMN04489757_10773</name>
</gene>
<dbReference type="PANTHER" id="PTHR30061:SF50">
    <property type="entry name" value="MALTOSE_MALTODEXTRIN-BINDING PERIPLASMIC PROTEIN"/>
    <property type="match status" value="1"/>
</dbReference>
<dbReference type="CDD" id="cd13585">
    <property type="entry name" value="PBP2_TMBP_like"/>
    <property type="match status" value="1"/>
</dbReference>
<dbReference type="GO" id="GO:1901982">
    <property type="term" value="F:maltose binding"/>
    <property type="evidence" value="ECO:0007669"/>
    <property type="project" value="TreeGrafter"/>
</dbReference>
<keyword evidence="3 5" id="KW-0732">Signal</keyword>